<evidence type="ECO:0000259" key="1">
    <source>
        <dbReference type="Pfam" id="PF00646"/>
    </source>
</evidence>
<sequence>SSSQMRVAESEDLLTEILLRLPGKPLTTFKCVSKQWYALISHPRFLRRYLTSNRFPSSLLLAPFPMHSRRHRAKLIPPLAASPPPTLIDFGFLNVPHLALSVAQSCNGLLLVQGTHKDKRWPLSRETRRSNLFVCNPITERSVAITGIATKSNFFLAYDPLKSLHFKLVSVQSVHRFASGETTLAWGDYYTNEVAIYSSETACWSDTRVCFTTPPSMNMDLGVYCNGSVHWYIKAKESFYFDVESQCLKTYPMPPNIENHEKSHFGESRGRLHMILMSPQLFLYDIFELEEDYSAWSLRFHKLDLSPMQAAFRGMNWYFEDDVIPLFDILCVVRHKSEDDFVLLLLIPDRVVLSYNVLDATVRELSELQPIVRSHAPWVGGYTFVAFEYIENLSPVGGFTA</sequence>
<dbReference type="InterPro" id="IPR017451">
    <property type="entry name" value="F-box-assoc_interact_dom"/>
</dbReference>
<dbReference type="PANTHER" id="PTHR35546">
    <property type="entry name" value="F-BOX PROTEIN INTERACTION DOMAIN PROTEIN-RELATED"/>
    <property type="match status" value="1"/>
</dbReference>
<protein>
    <submittedName>
        <fullName evidence="3">F-box protein At5g07610 family</fullName>
    </submittedName>
</protein>
<feature type="domain" description="F-box protein At3g26010-like beta-propeller" evidence="2">
    <location>
        <begin position="94"/>
        <end position="298"/>
    </location>
</feature>
<evidence type="ECO:0000313" key="3">
    <source>
        <dbReference type="EMBL" id="KYP38641.1"/>
    </source>
</evidence>
<evidence type="ECO:0000259" key="2">
    <source>
        <dbReference type="Pfam" id="PF24750"/>
    </source>
</evidence>
<dbReference type="Pfam" id="PF24750">
    <property type="entry name" value="b-prop_At3g26010-like"/>
    <property type="match status" value="1"/>
</dbReference>
<feature type="domain" description="F-box" evidence="1">
    <location>
        <begin position="11"/>
        <end position="47"/>
    </location>
</feature>
<reference evidence="3" key="1">
    <citation type="journal article" date="2012" name="Nat. Biotechnol.">
        <title>Draft genome sequence of pigeonpea (Cajanus cajan), an orphan legume crop of resource-poor farmers.</title>
        <authorList>
            <person name="Varshney R.K."/>
            <person name="Chen W."/>
            <person name="Li Y."/>
            <person name="Bharti A.K."/>
            <person name="Saxena R.K."/>
            <person name="Schlueter J.A."/>
            <person name="Donoghue M.T."/>
            <person name="Azam S."/>
            <person name="Fan G."/>
            <person name="Whaley A.M."/>
            <person name="Farmer A.D."/>
            <person name="Sheridan J."/>
            <person name="Iwata A."/>
            <person name="Tuteja R."/>
            <person name="Penmetsa R.V."/>
            <person name="Wu W."/>
            <person name="Upadhyaya H.D."/>
            <person name="Yang S.P."/>
            <person name="Shah T."/>
            <person name="Saxena K.B."/>
            <person name="Michael T."/>
            <person name="McCombie W.R."/>
            <person name="Yang B."/>
            <person name="Zhang G."/>
            <person name="Yang H."/>
            <person name="Wang J."/>
            <person name="Spillane C."/>
            <person name="Cook D.R."/>
            <person name="May G.D."/>
            <person name="Xu X."/>
            <person name="Jackson S.A."/>
        </authorList>
    </citation>
    <scope>NUCLEOTIDE SEQUENCE [LARGE SCALE GENOMIC DNA]</scope>
</reference>
<dbReference type="Proteomes" id="UP000075243">
    <property type="component" value="Unassembled WGS sequence"/>
</dbReference>
<dbReference type="InterPro" id="IPR055290">
    <property type="entry name" value="At3g26010-like"/>
</dbReference>
<dbReference type="CDD" id="cd22157">
    <property type="entry name" value="F-box_AtFBW1-like"/>
    <property type="match status" value="1"/>
</dbReference>
<dbReference type="InterPro" id="IPR056592">
    <property type="entry name" value="Beta-prop_At3g26010-like"/>
</dbReference>
<dbReference type="SUPFAM" id="SSF81383">
    <property type="entry name" value="F-box domain"/>
    <property type="match status" value="1"/>
</dbReference>
<dbReference type="STRING" id="3821.A0A151R7X0"/>
<accession>A0A151R7X0</accession>
<name>A0A151R7X0_CAJCA</name>
<dbReference type="InterPro" id="IPR036047">
    <property type="entry name" value="F-box-like_dom_sf"/>
</dbReference>
<dbReference type="Gramene" id="C.cajan_40285.t">
    <property type="protein sequence ID" value="C.cajan_40285.t.cds1"/>
    <property type="gene ID" value="C.cajan_40285"/>
</dbReference>
<proteinExistence type="predicted"/>
<dbReference type="EMBL" id="KQ483981">
    <property type="protein sequence ID" value="KYP38641.1"/>
    <property type="molecule type" value="Genomic_DNA"/>
</dbReference>
<dbReference type="OMA" id="VISMHAN"/>
<dbReference type="InterPro" id="IPR001810">
    <property type="entry name" value="F-box_dom"/>
</dbReference>
<evidence type="ECO:0000313" key="4">
    <source>
        <dbReference type="Proteomes" id="UP000075243"/>
    </source>
</evidence>
<dbReference type="AlphaFoldDB" id="A0A151R7X0"/>
<dbReference type="Pfam" id="PF00646">
    <property type="entry name" value="F-box"/>
    <property type="match status" value="1"/>
</dbReference>
<feature type="non-terminal residue" evidence="3">
    <location>
        <position position="1"/>
    </location>
</feature>
<dbReference type="PANTHER" id="PTHR35546:SF134">
    <property type="entry name" value="F-BOX ASSOCIATED DOMAIN-CONTAINING PROTEIN"/>
    <property type="match status" value="1"/>
</dbReference>
<dbReference type="NCBIfam" id="TIGR01640">
    <property type="entry name" value="F_box_assoc_1"/>
    <property type="match status" value="1"/>
</dbReference>
<keyword evidence="4" id="KW-1185">Reference proteome</keyword>
<gene>
    <name evidence="3" type="ORF">KK1_040097</name>
</gene>
<organism evidence="3 4">
    <name type="scientific">Cajanus cajan</name>
    <name type="common">Pigeon pea</name>
    <name type="synonym">Cajanus indicus</name>
    <dbReference type="NCBI Taxonomy" id="3821"/>
    <lineage>
        <taxon>Eukaryota</taxon>
        <taxon>Viridiplantae</taxon>
        <taxon>Streptophyta</taxon>
        <taxon>Embryophyta</taxon>
        <taxon>Tracheophyta</taxon>
        <taxon>Spermatophyta</taxon>
        <taxon>Magnoliopsida</taxon>
        <taxon>eudicotyledons</taxon>
        <taxon>Gunneridae</taxon>
        <taxon>Pentapetalae</taxon>
        <taxon>rosids</taxon>
        <taxon>fabids</taxon>
        <taxon>Fabales</taxon>
        <taxon>Fabaceae</taxon>
        <taxon>Papilionoideae</taxon>
        <taxon>50 kb inversion clade</taxon>
        <taxon>NPAAA clade</taxon>
        <taxon>indigoferoid/millettioid clade</taxon>
        <taxon>Phaseoleae</taxon>
        <taxon>Cajanus</taxon>
    </lineage>
</organism>